<accession>A0A438FYC6</accession>
<sequence length="148" mass="16524">MDINNRTLTLSKATIEASDSFSLHHSNHPSMVLISRNLKEITTAYGVGTWEHEPSCHACRSAQQGDSSMSGHRLHGKNVKPPNQCHSNANNVNVETNKAVEIEAKYLPTSDGSRLTIEEYDQLMAMIQKTMMVTHNILQIPQNIATRR</sequence>
<organism evidence="2 3">
    <name type="scientific">Vitis vinifera</name>
    <name type="common">Grape</name>
    <dbReference type="NCBI Taxonomy" id="29760"/>
    <lineage>
        <taxon>Eukaryota</taxon>
        <taxon>Viridiplantae</taxon>
        <taxon>Streptophyta</taxon>
        <taxon>Embryophyta</taxon>
        <taxon>Tracheophyta</taxon>
        <taxon>Spermatophyta</taxon>
        <taxon>Magnoliopsida</taxon>
        <taxon>eudicotyledons</taxon>
        <taxon>Gunneridae</taxon>
        <taxon>Pentapetalae</taxon>
        <taxon>rosids</taxon>
        <taxon>Vitales</taxon>
        <taxon>Vitaceae</taxon>
        <taxon>Viteae</taxon>
        <taxon>Vitis</taxon>
    </lineage>
</organism>
<dbReference type="EMBL" id="QGNW01000697">
    <property type="protein sequence ID" value="RVW64966.1"/>
    <property type="molecule type" value="Genomic_DNA"/>
</dbReference>
<evidence type="ECO:0000256" key="1">
    <source>
        <dbReference type="SAM" id="MobiDB-lite"/>
    </source>
</evidence>
<gene>
    <name evidence="2" type="ORF">CK203_041923</name>
</gene>
<protein>
    <submittedName>
        <fullName evidence="2">Uncharacterized protein</fullName>
    </submittedName>
</protein>
<comment type="caution">
    <text evidence="2">The sequence shown here is derived from an EMBL/GenBank/DDBJ whole genome shotgun (WGS) entry which is preliminary data.</text>
</comment>
<name>A0A438FYC6_VITVI</name>
<evidence type="ECO:0000313" key="3">
    <source>
        <dbReference type="Proteomes" id="UP000288805"/>
    </source>
</evidence>
<feature type="compositionally biased region" description="Polar residues" evidence="1">
    <location>
        <begin position="61"/>
        <end position="70"/>
    </location>
</feature>
<feature type="region of interest" description="Disordered" evidence="1">
    <location>
        <begin position="61"/>
        <end position="90"/>
    </location>
</feature>
<dbReference type="Proteomes" id="UP000288805">
    <property type="component" value="Unassembled WGS sequence"/>
</dbReference>
<proteinExistence type="predicted"/>
<evidence type="ECO:0000313" key="2">
    <source>
        <dbReference type="EMBL" id="RVW64966.1"/>
    </source>
</evidence>
<dbReference type="AlphaFoldDB" id="A0A438FYC6"/>
<reference evidence="2 3" key="1">
    <citation type="journal article" date="2018" name="PLoS Genet.">
        <title>Population sequencing reveals clonal diversity and ancestral inbreeding in the grapevine cultivar Chardonnay.</title>
        <authorList>
            <person name="Roach M.J."/>
            <person name="Johnson D.L."/>
            <person name="Bohlmann J."/>
            <person name="van Vuuren H.J."/>
            <person name="Jones S.J."/>
            <person name="Pretorius I.S."/>
            <person name="Schmidt S.A."/>
            <person name="Borneman A.R."/>
        </authorList>
    </citation>
    <scope>NUCLEOTIDE SEQUENCE [LARGE SCALE GENOMIC DNA]</scope>
    <source>
        <strain evidence="3">cv. Chardonnay</strain>
        <tissue evidence="2">Leaf</tissue>
    </source>
</reference>